<accession>A0AAP8D2Z6</accession>
<evidence type="ECO:0000313" key="2">
    <source>
        <dbReference type="Proteomes" id="UP000216164"/>
    </source>
</evidence>
<dbReference type="AlphaFoldDB" id="A0AAP8D2Z6"/>
<gene>
    <name evidence="1" type="ORF">B7R77_21475</name>
</gene>
<protein>
    <submittedName>
        <fullName evidence="1">Uncharacterized protein</fullName>
    </submittedName>
</protein>
<name>A0AAP8D2Z6_RALSL</name>
<evidence type="ECO:0000313" key="1">
    <source>
        <dbReference type="EMBL" id="OYQ10239.1"/>
    </source>
</evidence>
<proteinExistence type="predicted"/>
<dbReference type="Proteomes" id="UP000216164">
    <property type="component" value="Unassembled WGS sequence"/>
</dbReference>
<comment type="caution">
    <text evidence="1">The sequence shown here is derived from an EMBL/GenBank/DDBJ whole genome shotgun (WGS) entry which is preliminary data.</text>
</comment>
<organism evidence="1 2">
    <name type="scientific">Ralstonia solanacearum K60</name>
    <dbReference type="NCBI Taxonomy" id="1091042"/>
    <lineage>
        <taxon>Bacteria</taxon>
        <taxon>Pseudomonadati</taxon>
        <taxon>Pseudomonadota</taxon>
        <taxon>Betaproteobacteria</taxon>
        <taxon>Burkholderiales</taxon>
        <taxon>Burkholderiaceae</taxon>
        <taxon>Ralstonia</taxon>
        <taxon>Ralstonia solanacearum species complex</taxon>
    </lineage>
</organism>
<reference evidence="1 2" key="1">
    <citation type="submission" date="2017-04" db="EMBL/GenBank/DDBJ databases">
        <title>Genome Announcement: Closed genomes of Ralstonia solanacearum strains K60, UW551, and UW700.</title>
        <authorList>
            <person name="Hayes M."/>
            <person name="Macintyre A.M."/>
            <person name="Allen C."/>
        </authorList>
    </citation>
    <scope>NUCLEOTIDE SEQUENCE [LARGE SCALE GENOMIC DNA]</scope>
    <source>
        <strain evidence="1 2">UW25</strain>
    </source>
</reference>
<sequence>MKEGEAAYVGISSDLARRTADWAKKYDIQGITSCKVTKDQARGIEQAMINRNPGFDNKINSISPKRDWYQDAVSWGEQWLREHGF</sequence>
<dbReference type="EMBL" id="NCTK01000002">
    <property type="protein sequence ID" value="OYQ10239.1"/>
    <property type="molecule type" value="Genomic_DNA"/>
</dbReference>